<proteinExistence type="predicted"/>
<organism evidence="3 4">
    <name type="scientific">Aeromicrobium duanguangcaii</name>
    <dbReference type="NCBI Taxonomy" id="2968086"/>
    <lineage>
        <taxon>Bacteria</taxon>
        <taxon>Bacillati</taxon>
        <taxon>Actinomycetota</taxon>
        <taxon>Actinomycetes</taxon>
        <taxon>Propionibacteriales</taxon>
        <taxon>Nocardioidaceae</taxon>
        <taxon>Aeromicrobium</taxon>
    </lineage>
</organism>
<dbReference type="Proteomes" id="UP001315860">
    <property type="component" value="Chromosome"/>
</dbReference>
<dbReference type="InterPro" id="IPR011856">
    <property type="entry name" value="tRNA_endonuc-like_dom_sf"/>
</dbReference>
<dbReference type="Gene3D" id="3.40.1350.10">
    <property type="match status" value="1"/>
</dbReference>
<dbReference type="InterPro" id="IPR011335">
    <property type="entry name" value="Restrct_endonuc-II-like"/>
</dbReference>
<keyword evidence="1" id="KW-1133">Transmembrane helix</keyword>
<keyword evidence="1" id="KW-0472">Membrane</keyword>
<dbReference type="EMBL" id="CP101990">
    <property type="protein sequence ID" value="UUI69789.1"/>
    <property type="molecule type" value="Genomic_DNA"/>
</dbReference>
<protein>
    <submittedName>
        <fullName evidence="3">Restriction endonuclease</fullName>
    </submittedName>
</protein>
<dbReference type="InterPro" id="IPR007560">
    <property type="entry name" value="Restrct_endonuc_IV_Mrr"/>
</dbReference>
<keyword evidence="3" id="KW-0540">Nuclease</keyword>
<evidence type="ECO:0000313" key="3">
    <source>
        <dbReference type="EMBL" id="UUI69789.1"/>
    </source>
</evidence>
<feature type="domain" description="Restriction endonuclease type IV Mrr" evidence="2">
    <location>
        <begin position="11"/>
        <end position="103"/>
    </location>
</feature>
<keyword evidence="4" id="KW-1185">Reference proteome</keyword>
<accession>A0ABY5KJ34</accession>
<feature type="transmembrane region" description="Helical" evidence="1">
    <location>
        <begin position="140"/>
        <end position="159"/>
    </location>
</feature>
<dbReference type="SUPFAM" id="SSF52980">
    <property type="entry name" value="Restriction endonuclease-like"/>
    <property type="match status" value="1"/>
</dbReference>
<evidence type="ECO:0000313" key="4">
    <source>
        <dbReference type="Proteomes" id="UP001315860"/>
    </source>
</evidence>
<keyword evidence="1" id="KW-0812">Transmembrane</keyword>
<keyword evidence="3" id="KW-0255">Endonuclease</keyword>
<gene>
    <name evidence="3" type="ORF">NP095_06760</name>
</gene>
<evidence type="ECO:0000256" key="1">
    <source>
        <dbReference type="SAM" id="Phobius"/>
    </source>
</evidence>
<evidence type="ECO:0000259" key="2">
    <source>
        <dbReference type="Pfam" id="PF04471"/>
    </source>
</evidence>
<sequence>MSESVEEIYLWEDAEELAALHMRRVLGFRDAKRMPDGADGGIDVRSERAIAQVKFLATPVGRPDIQRLAGVFAGGERRVFYSFSGYSKQATEEAEHLKMALFSFDRKRNVEPVNKTANDLVKANAAHALPLVENTHSKEWGWATLWFVSAFVVGIGSGFSEGWLETSTAVVNNFVLMLIGLVGAPLCARRYFDAID</sequence>
<keyword evidence="3" id="KW-0378">Hydrolase</keyword>
<dbReference type="RefSeq" id="WP_232416738.1">
    <property type="nucleotide sequence ID" value="NZ_CP101990.1"/>
</dbReference>
<feature type="transmembrane region" description="Helical" evidence="1">
    <location>
        <begin position="171"/>
        <end position="192"/>
    </location>
</feature>
<name>A0ABY5KJ34_9ACTN</name>
<dbReference type="Pfam" id="PF04471">
    <property type="entry name" value="Mrr_cat"/>
    <property type="match status" value="1"/>
</dbReference>
<reference evidence="3 4" key="1">
    <citation type="submission" date="2022-07" db="EMBL/GenBank/DDBJ databases">
        <title>Novel species in genus Aeromicrobium.</title>
        <authorList>
            <person name="Ye L."/>
        </authorList>
    </citation>
    <scope>NUCLEOTIDE SEQUENCE [LARGE SCALE GENOMIC DNA]</scope>
    <source>
        <strain evidence="4">zg-Y50</strain>
    </source>
</reference>
<dbReference type="GO" id="GO:0004519">
    <property type="term" value="F:endonuclease activity"/>
    <property type="evidence" value="ECO:0007669"/>
    <property type="project" value="UniProtKB-KW"/>
</dbReference>